<organism evidence="2 3">
    <name type="scientific">Liquorilactobacillus oeni DSM 19972</name>
    <dbReference type="NCBI Taxonomy" id="1423777"/>
    <lineage>
        <taxon>Bacteria</taxon>
        <taxon>Bacillati</taxon>
        <taxon>Bacillota</taxon>
        <taxon>Bacilli</taxon>
        <taxon>Lactobacillales</taxon>
        <taxon>Lactobacillaceae</taxon>
        <taxon>Liquorilactobacillus</taxon>
    </lineage>
</organism>
<sequence>MAQQGFSDFERAAMKERAKELREESNKKKNPQADLFEKIAEMPEKEAFIASSLHSLVEKTAPELHPKTWYGMPAYANDDGKVVFFFQPATKFKSRYNTLGFNDSANLDDGKIWPTSYALTVWNEEISNFVSMIIKKAISKN</sequence>
<dbReference type="SUPFAM" id="SSF159888">
    <property type="entry name" value="YdhG-like"/>
    <property type="match status" value="1"/>
</dbReference>
<protein>
    <recommendedName>
        <fullName evidence="4">YdhG-like domain-containing protein</fullName>
    </recommendedName>
</protein>
<evidence type="ECO:0000313" key="3">
    <source>
        <dbReference type="Proteomes" id="UP000051686"/>
    </source>
</evidence>
<dbReference type="AlphaFoldDB" id="A0A0R1MEY9"/>
<dbReference type="PATRIC" id="fig|1423777.3.peg.1649"/>
<name>A0A0R1MEY9_9LACO</name>
<dbReference type="RefSeq" id="WP_057896433.1">
    <property type="nucleotide sequence ID" value="NZ_AZEH01000039.1"/>
</dbReference>
<feature type="region of interest" description="Disordered" evidence="1">
    <location>
        <begin position="1"/>
        <end position="33"/>
    </location>
</feature>
<proteinExistence type="predicted"/>
<evidence type="ECO:0000313" key="2">
    <source>
        <dbReference type="EMBL" id="KRL04468.1"/>
    </source>
</evidence>
<feature type="compositionally biased region" description="Basic and acidic residues" evidence="1">
    <location>
        <begin position="8"/>
        <end position="27"/>
    </location>
</feature>
<keyword evidence="3" id="KW-1185">Reference proteome</keyword>
<evidence type="ECO:0000256" key="1">
    <source>
        <dbReference type="SAM" id="MobiDB-lite"/>
    </source>
</evidence>
<dbReference type="Proteomes" id="UP000051686">
    <property type="component" value="Unassembled WGS sequence"/>
</dbReference>
<dbReference type="OrthoDB" id="32458at2"/>
<reference evidence="2 3" key="1">
    <citation type="journal article" date="2015" name="Genome Announc.">
        <title>Expanding the biotechnology potential of lactobacilli through comparative genomics of 213 strains and associated genera.</title>
        <authorList>
            <person name="Sun Z."/>
            <person name="Harris H.M."/>
            <person name="McCann A."/>
            <person name="Guo C."/>
            <person name="Argimon S."/>
            <person name="Zhang W."/>
            <person name="Yang X."/>
            <person name="Jeffery I.B."/>
            <person name="Cooney J.C."/>
            <person name="Kagawa T.F."/>
            <person name="Liu W."/>
            <person name="Song Y."/>
            <person name="Salvetti E."/>
            <person name="Wrobel A."/>
            <person name="Rasinkangas P."/>
            <person name="Parkhill J."/>
            <person name="Rea M.C."/>
            <person name="O'Sullivan O."/>
            <person name="Ritari J."/>
            <person name="Douillard F.P."/>
            <person name="Paul Ross R."/>
            <person name="Yang R."/>
            <person name="Briner A.E."/>
            <person name="Felis G.E."/>
            <person name="de Vos W.M."/>
            <person name="Barrangou R."/>
            <person name="Klaenhammer T.R."/>
            <person name="Caufield P.W."/>
            <person name="Cui Y."/>
            <person name="Zhang H."/>
            <person name="O'Toole P.W."/>
        </authorList>
    </citation>
    <scope>NUCLEOTIDE SEQUENCE [LARGE SCALE GENOMIC DNA]</scope>
    <source>
        <strain evidence="2 3">DSM 19972</strain>
    </source>
</reference>
<comment type="caution">
    <text evidence="2">The sequence shown here is derived from an EMBL/GenBank/DDBJ whole genome shotgun (WGS) entry which is preliminary data.</text>
</comment>
<accession>A0A0R1MEY9</accession>
<evidence type="ECO:0008006" key="4">
    <source>
        <dbReference type="Google" id="ProtNLM"/>
    </source>
</evidence>
<gene>
    <name evidence="2" type="ORF">FD46_GL001598</name>
</gene>
<dbReference type="STRING" id="1423777.FD46_GL001598"/>
<dbReference type="EMBL" id="AZEH01000039">
    <property type="protein sequence ID" value="KRL04468.1"/>
    <property type="molecule type" value="Genomic_DNA"/>
</dbReference>